<proteinExistence type="inferred from homology"/>
<keyword evidence="5" id="KW-0862">Zinc</keyword>
<accession>A0A094Q7F4</accession>
<comment type="caution">
    <text evidence="8">The sequence shown here is derived from an EMBL/GenBank/DDBJ whole genome shotgun (WGS) entry which is preliminary data.</text>
</comment>
<evidence type="ECO:0000256" key="5">
    <source>
        <dbReference type="ARBA" id="ARBA00022833"/>
    </source>
</evidence>
<dbReference type="PANTHER" id="PTHR11705:SF143">
    <property type="entry name" value="SLL0236 PROTEIN"/>
    <property type="match status" value="1"/>
</dbReference>
<evidence type="ECO:0000256" key="6">
    <source>
        <dbReference type="ARBA" id="ARBA00023049"/>
    </source>
</evidence>
<name>A0A094Q7F4_9ZZZZ</name>
<keyword evidence="6" id="KW-0482">Metalloprotease</keyword>
<gene>
    <name evidence="8" type="ORF">GM51_9160</name>
</gene>
<keyword evidence="4" id="KW-0378">Hydrolase</keyword>
<evidence type="ECO:0000256" key="2">
    <source>
        <dbReference type="ARBA" id="ARBA00005988"/>
    </source>
</evidence>
<dbReference type="GO" id="GO:0006508">
    <property type="term" value="P:proteolysis"/>
    <property type="evidence" value="ECO:0007669"/>
    <property type="project" value="UniProtKB-KW"/>
</dbReference>
<evidence type="ECO:0000256" key="4">
    <source>
        <dbReference type="ARBA" id="ARBA00022801"/>
    </source>
</evidence>
<organism evidence="8">
    <name type="scientific">freshwater metagenome</name>
    <dbReference type="NCBI Taxonomy" id="449393"/>
    <lineage>
        <taxon>unclassified sequences</taxon>
        <taxon>metagenomes</taxon>
        <taxon>ecological metagenomes</taxon>
    </lineage>
</organism>
<dbReference type="PANTHER" id="PTHR11705">
    <property type="entry name" value="PROTEASE FAMILY M14 CARBOXYPEPTIDASE A,B"/>
    <property type="match status" value="1"/>
</dbReference>
<protein>
    <recommendedName>
        <fullName evidence="7">Peptidase M14 domain-containing protein</fullName>
    </recommendedName>
</protein>
<comment type="similarity">
    <text evidence="2">Belongs to the peptidase M14 family.</text>
</comment>
<reference evidence="8" key="1">
    <citation type="submission" date="2014-06" db="EMBL/GenBank/DDBJ databases">
        <title>Key roles for freshwater Actinobacteria revealed by deep metagenomic sequencing.</title>
        <authorList>
            <person name="Ghai R."/>
            <person name="Mizuno C.M."/>
            <person name="Picazo A."/>
            <person name="Camacho A."/>
            <person name="Rodriguez-Valera F."/>
        </authorList>
    </citation>
    <scope>NUCLEOTIDE SEQUENCE</scope>
</reference>
<evidence type="ECO:0000259" key="7">
    <source>
        <dbReference type="SMART" id="SM00631"/>
    </source>
</evidence>
<dbReference type="InterPro" id="IPR000834">
    <property type="entry name" value="Peptidase_M14"/>
</dbReference>
<feature type="domain" description="Peptidase M14" evidence="7">
    <location>
        <begin position="162"/>
        <end position="460"/>
    </location>
</feature>
<sequence>MPSTPPLPPELERLNRIYIETCEAFDNNEISSETARTTILGLRATDGQGRTWVIDPKKSGKRASFKQVETAPSLDDEFARMNRVYQETCAQFDSGLISATQARTKILAISYTDESGQTWRVDTENSGNRASFTSSPAVAQPEAIQNTQPIPVVESALSEITETPEIEEEIELISRRNFLSDLSAKSIALGVLSAGVLYQGAKLFTGGSDSSDTSGDVNVDTGNPDAPAEPGWFNKFGEVPLNTDIEFGRSVQGVPLTFYRRQSGSDGARVLVIGCIHGDEFVGNRVVDILRDMPLEGNIDLWLVRSMNPDGQQLRTRQNANGVDLNRNFPGNWQKIGTPKSWQYSGTDSASEPEVQGIVKLGELVKPQFVIWYHQDYFRIGPGTGHDGDVRAKYASLVGLPLLELDCLCGYTGDKPLLEAVFGGTGANWAKSFQGPKGVSMTVEFGPTLSEEDAQRNAQAVVAVTNEFF</sequence>
<dbReference type="GO" id="GO:0004181">
    <property type="term" value="F:metallocarboxypeptidase activity"/>
    <property type="evidence" value="ECO:0007669"/>
    <property type="project" value="InterPro"/>
</dbReference>
<dbReference type="AlphaFoldDB" id="A0A094Q7F4"/>
<evidence type="ECO:0000256" key="1">
    <source>
        <dbReference type="ARBA" id="ARBA00001947"/>
    </source>
</evidence>
<dbReference type="EMBL" id="JNSL01000050">
    <property type="protein sequence ID" value="KGA18014.1"/>
    <property type="molecule type" value="Genomic_DNA"/>
</dbReference>
<comment type="cofactor">
    <cofactor evidence="1">
        <name>Zn(2+)</name>
        <dbReference type="ChEBI" id="CHEBI:29105"/>
    </cofactor>
</comment>
<evidence type="ECO:0000313" key="8">
    <source>
        <dbReference type="EMBL" id="KGA18014.1"/>
    </source>
</evidence>
<dbReference type="GO" id="GO:0005615">
    <property type="term" value="C:extracellular space"/>
    <property type="evidence" value="ECO:0007669"/>
    <property type="project" value="TreeGrafter"/>
</dbReference>
<dbReference type="SUPFAM" id="SSF53187">
    <property type="entry name" value="Zn-dependent exopeptidases"/>
    <property type="match status" value="1"/>
</dbReference>
<dbReference type="SMART" id="SM00631">
    <property type="entry name" value="Zn_pept"/>
    <property type="match status" value="1"/>
</dbReference>
<dbReference type="Pfam" id="PF00246">
    <property type="entry name" value="Peptidase_M14"/>
    <property type="match status" value="1"/>
</dbReference>
<keyword evidence="3" id="KW-0645">Protease</keyword>
<dbReference type="Gene3D" id="3.40.630.10">
    <property type="entry name" value="Zn peptidases"/>
    <property type="match status" value="1"/>
</dbReference>
<dbReference type="GO" id="GO:0008270">
    <property type="term" value="F:zinc ion binding"/>
    <property type="evidence" value="ECO:0007669"/>
    <property type="project" value="InterPro"/>
</dbReference>
<evidence type="ECO:0000256" key="3">
    <source>
        <dbReference type="ARBA" id="ARBA00022670"/>
    </source>
</evidence>